<keyword evidence="2" id="KW-1185">Reference proteome</keyword>
<organism evidence="1 2">
    <name type="scientific">Araneus ventricosus</name>
    <name type="common">Orbweaver spider</name>
    <name type="synonym">Epeira ventricosa</name>
    <dbReference type="NCBI Taxonomy" id="182803"/>
    <lineage>
        <taxon>Eukaryota</taxon>
        <taxon>Metazoa</taxon>
        <taxon>Ecdysozoa</taxon>
        <taxon>Arthropoda</taxon>
        <taxon>Chelicerata</taxon>
        <taxon>Arachnida</taxon>
        <taxon>Araneae</taxon>
        <taxon>Araneomorphae</taxon>
        <taxon>Entelegynae</taxon>
        <taxon>Araneoidea</taxon>
        <taxon>Araneidae</taxon>
        <taxon>Araneus</taxon>
    </lineage>
</organism>
<sequence>MYYRIFVTEFNLGLHSPKSDRCDLCEKFKVAKKTQTLTDDIKYKYDVHQTSKLNMREVRIEEKKSIDLPVLLFDLQNVIPNPHVNISSLFYLEKLNMYNLTVYYTLTKQVYCTLCSGNLSGRAGNDIASAFHKKLIVLSNENDITELTTRSDSCVPQNRNSIISNSVLHFLKDNPQVKSISTKNSISGHSYVQEVDSVHSNIEKAMNKTDFYSPIGLITILKQVNPRHPYRVIEMRPDDYKNFQGTAKS</sequence>
<evidence type="ECO:0000313" key="2">
    <source>
        <dbReference type="Proteomes" id="UP000499080"/>
    </source>
</evidence>
<dbReference type="EMBL" id="BGPR01000282">
    <property type="protein sequence ID" value="GBM10216.1"/>
    <property type="molecule type" value="Genomic_DNA"/>
</dbReference>
<dbReference type="OrthoDB" id="6774547at2759"/>
<dbReference type="PANTHER" id="PTHR10773:SF19">
    <property type="match status" value="1"/>
</dbReference>
<dbReference type="PANTHER" id="PTHR10773">
    <property type="entry name" value="DNA-DIRECTED RNA POLYMERASES I, II, AND III SUBUNIT RPABC2"/>
    <property type="match status" value="1"/>
</dbReference>
<reference evidence="1 2" key="1">
    <citation type="journal article" date="2019" name="Sci. Rep.">
        <title>Orb-weaving spider Araneus ventricosus genome elucidates the spidroin gene catalogue.</title>
        <authorList>
            <person name="Kono N."/>
            <person name="Nakamura H."/>
            <person name="Ohtoshi R."/>
            <person name="Moran D.A.P."/>
            <person name="Shinohara A."/>
            <person name="Yoshida Y."/>
            <person name="Fujiwara M."/>
            <person name="Mori M."/>
            <person name="Tomita M."/>
            <person name="Arakawa K."/>
        </authorList>
    </citation>
    <scope>NUCLEOTIDE SEQUENCE [LARGE SCALE GENOMIC DNA]</scope>
</reference>
<protein>
    <submittedName>
        <fullName evidence="1">Uncharacterized protein</fullName>
    </submittedName>
</protein>
<comment type="caution">
    <text evidence="1">The sequence shown here is derived from an EMBL/GenBank/DDBJ whole genome shotgun (WGS) entry which is preliminary data.</text>
</comment>
<name>A0A4Y2D269_ARAVE</name>
<proteinExistence type="predicted"/>
<evidence type="ECO:0000313" key="1">
    <source>
        <dbReference type="EMBL" id="GBM10216.1"/>
    </source>
</evidence>
<dbReference type="AlphaFoldDB" id="A0A4Y2D269"/>
<accession>A0A4Y2D269</accession>
<dbReference type="Proteomes" id="UP000499080">
    <property type="component" value="Unassembled WGS sequence"/>
</dbReference>
<gene>
    <name evidence="1" type="ORF">AVEN_177485_1</name>
</gene>